<reference evidence="5 6" key="1">
    <citation type="submission" date="2020-08" db="EMBL/GenBank/DDBJ databases">
        <authorList>
            <person name="Liu C."/>
            <person name="Sun Q."/>
        </authorList>
    </citation>
    <scope>NUCLEOTIDE SEQUENCE [LARGE SCALE GENOMIC DNA]</scope>
    <source>
        <strain evidence="5 6">NSJ-18</strain>
    </source>
</reference>
<dbReference type="EMBL" id="JACRWE010000008">
    <property type="protein sequence ID" value="MBC5997931.1"/>
    <property type="molecule type" value="Genomic_DNA"/>
</dbReference>
<keyword evidence="2" id="KW-1283">Bacterial microcompartment</keyword>
<organism evidence="5 6">
    <name type="scientific">Romboutsia faecis</name>
    <dbReference type="NCBI Taxonomy" id="2764597"/>
    <lineage>
        <taxon>Bacteria</taxon>
        <taxon>Bacillati</taxon>
        <taxon>Bacillota</taxon>
        <taxon>Clostridia</taxon>
        <taxon>Peptostreptococcales</taxon>
        <taxon>Peptostreptococcaceae</taxon>
        <taxon>Romboutsia</taxon>
    </lineage>
</organism>
<dbReference type="PANTHER" id="PTHR33941">
    <property type="entry name" value="PROPANEDIOL UTILIZATION PROTEIN PDUA"/>
    <property type="match status" value="1"/>
</dbReference>
<dbReference type="Pfam" id="PF00936">
    <property type="entry name" value="BMC"/>
    <property type="match status" value="2"/>
</dbReference>
<dbReference type="RefSeq" id="WP_153972614.1">
    <property type="nucleotide sequence ID" value="NZ_JACRWE010000008.1"/>
</dbReference>
<dbReference type="InterPro" id="IPR000249">
    <property type="entry name" value="BMC_dom"/>
</dbReference>
<evidence type="ECO:0000259" key="4">
    <source>
        <dbReference type="PROSITE" id="PS51930"/>
    </source>
</evidence>
<proteinExistence type="inferred from homology"/>
<evidence type="ECO:0000256" key="1">
    <source>
        <dbReference type="ARBA" id="ARBA00024322"/>
    </source>
</evidence>
<accession>A0ABR7JSP4</accession>
<dbReference type="CDD" id="cd07053">
    <property type="entry name" value="BMC_PduT_repeat1"/>
    <property type="match status" value="1"/>
</dbReference>
<evidence type="ECO:0000256" key="2">
    <source>
        <dbReference type="ARBA" id="ARBA00024446"/>
    </source>
</evidence>
<evidence type="ECO:0000313" key="6">
    <source>
        <dbReference type="Proteomes" id="UP000609849"/>
    </source>
</evidence>
<dbReference type="Gene3D" id="3.30.70.1710">
    <property type="match status" value="2"/>
</dbReference>
<dbReference type="SMART" id="SM00877">
    <property type="entry name" value="BMC"/>
    <property type="match status" value="2"/>
</dbReference>
<feature type="domain" description="BMC" evidence="4">
    <location>
        <begin position="96"/>
        <end position="182"/>
    </location>
</feature>
<evidence type="ECO:0000256" key="3">
    <source>
        <dbReference type="PROSITE-ProRule" id="PRU01278"/>
    </source>
</evidence>
<dbReference type="PROSITE" id="PS51930">
    <property type="entry name" value="BMC_2"/>
    <property type="match status" value="2"/>
</dbReference>
<dbReference type="CDD" id="cd07054">
    <property type="entry name" value="BMC_PduT_repeat2"/>
    <property type="match status" value="1"/>
</dbReference>
<dbReference type="PANTHER" id="PTHR33941:SF11">
    <property type="entry name" value="BACTERIAL MICROCOMPARTMENT SHELL PROTEIN PDUJ"/>
    <property type="match status" value="1"/>
</dbReference>
<gene>
    <name evidence="5" type="ORF">H8923_14305</name>
</gene>
<comment type="similarity">
    <text evidence="3">Belongs to the bacterial microcompartments protein family.</text>
</comment>
<keyword evidence="6" id="KW-1185">Reference proteome</keyword>
<dbReference type="InterPro" id="IPR011238">
    <property type="entry name" value="Micro_shell_prot_PduT"/>
</dbReference>
<comment type="caution">
    <text evidence="5">The sequence shown here is derived from an EMBL/GenBank/DDBJ whole genome shotgun (WGS) entry which is preliminary data.</text>
</comment>
<evidence type="ECO:0000313" key="5">
    <source>
        <dbReference type="EMBL" id="MBC5997931.1"/>
    </source>
</evidence>
<name>A0ABR7JSP4_9FIRM</name>
<sequence length="182" mass="19009">MKKAIGLVEIKSIPIGIETADEMLKAANVELIMANPICPGKYMILITGDVGAVKSSVESGRKVASIFLVESHVINNIHEDVLVSLTGFTEIDNVKSIGAIETISALTAIKAGDIAVKSSNVKLIEIRIAKGLGGKGFLVLTGEVSAVKSAVKSCLNELGESGSIISTSVVSSPHKSLIEKLR</sequence>
<dbReference type="InterPro" id="IPR037233">
    <property type="entry name" value="CcmK-like_sf"/>
</dbReference>
<protein>
    <submittedName>
        <fullName evidence="5">BMC domain-containing protein</fullName>
    </submittedName>
</protein>
<feature type="domain" description="BMC" evidence="4">
    <location>
        <begin position="4"/>
        <end position="86"/>
    </location>
</feature>
<dbReference type="PIRSF" id="PIRSF034834">
    <property type="entry name" value="PduT"/>
    <property type="match status" value="1"/>
</dbReference>
<dbReference type="InterPro" id="IPR050575">
    <property type="entry name" value="BMC_shell"/>
</dbReference>
<dbReference type="InterPro" id="IPR044872">
    <property type="entry name" value="CcmK/CsoS1_BMC"/>
</dbReference>
<dbReference type="SUPFAM" id="SSF143414">
    <property type="entry name" value="CcmK-like"/>
    <property type="match status" value="2"/>
</dbReference>
<dbReference type="Proteomes" id="UP000609849">
    <property type="component" value="Unassembled WGS sequence"/>
</dbReference>
<comment type="subcellular location">
    <subcellularLocation>
        <location evidence="1">Bacterial microcompartment</location>
    </subcellularLocation>
</comment>